<evidence type="ECO:0000256" key="8">
    <source>
        <dbReference type="ARBA" id="ARBA00023132"/>
    </source>
</evidence>
<dbReference type="InterPro" id="IPR036903">
    <property type="entry name" value="Nup98_auto-Pept-S59_dom_sf"/>
</dbReference>
<feature type="compositionally biased region" description="Low complexity" evidence="10">
    <location>
        <begin position="316"/>
        <end position="328"/>
    </location>
</feature>
<feature type="compositionally biased region" description="Gly residues" evidence="10">
    <location>
        <begin position="466"/>
        <end position="480"/>
    </location>
</feature>
<dbReference type="EMBL" id="ML986614">
    <property type="protein sequence ID" value="KAF2264676.1"/>
    <property type="molecule type" value="Genomic_DNA"/>
</dbReference>
<feature type="region of interest" description="Disordered" evidence="10">
    <location>
        <begin position="167"/>
        <end position="198"/>
    </location>
</feature>
<dbReference type="SUPFAM" id="SSF82215">
    <property type="entry name" value="C-terminal autoproteolytic domain of nucleoporin nup98"/>
    <property type="match status" value="1"/>
</dbReference>
<keyword evidence="13" id="KW-1185">Reference proteome</keyword>
<keyword evidence="5" id="KW-0509">mRNA transport</keyword>
<feature type="region of interest" description="Disordered" evidence="10">
    <location>
        <begin position="637"/>
        <end position="675"/>
    </location>
</feature>
<dbReference type="FunFam" id="1.10.10.2360:FF:000001">
    <property type="entry name" value="Nuclear pore complex protein Nup98-Nup96"/>
    <property type="match status" value="1"/>
</dbReference>
<feature type="compositionally biased region" description="Polar residues" evidence="10">
    <location>
        <begin position="365"/>
        <end position="374"/>
    </location>
</feature>
<evidence type="ECO:0000256" key="9">
    <source>
        <dbReference type="ARBA" id="ARBA00023242"/>
    </source>
</evidence>
<dbReference type="GO" id="GO:0006606">
    <property type="term" value="P:protein import into nucleus"/>
    <property type="evidence" value="ECO:0007669"/>
    <property type="project" value="TreeGrafter"/>
</dbReference>
<feature type="compositionally biased region" description="Low complexity" evidence="10">
    <location>
        <begin position="793"/>
        <end position="808"/>
    </location>
</feature>
<feature type="domain" description="Peptidase S59" evidence="11">
    <location>
        <begin position="888"/>
        <end position="1032"/>
    </location>
</feature>
<feature type="compositionally biased region" description="Basic and acidic residues" evidence="10">
    <location>
        <begin position="1173"/>
        <end position="1186"/>
    </location>
</feature>
<dbReference type="InterPro" id="IPR007230">
    <property type="entry name" value="Nup98_auto-Pept-S59_dom"/>
</dbReference>
<dbReference type="Gene3D" id="1.25.40.690">
    <property type="match status" value="1"/>
</dbReference>
<dbReference type="PANTHER" id="PTHR23198">
    <property type="entry name" value="NUCLEOPORIN"/>
    <property type="match status" value="1"/>
</dbReference>
<keyword evidence="3" id="KW-0813">Transport</keyword>
<dbReference type="GO" id="GO:0044614">
    <property type="term" value="C:nuclear pore cytoplasmic filaments"/>
    <property type="evidence" value="ECO:0007669"/>
    <property type="project" value="TreeGrafter"/>
</dbReference>
<feature type="region of interest" description="Disordered" evidence="10">
    <location>
        <begin position="726"/>
        <end position="752"/>
    </location>
</feature>
<feature type="compositionally biased region" description="Polar residues" evidence="10">
    <location>
        <begin position="582"/>
        <end position="591"/>
    </location>
</feature>
<feature type="region of interest" description="Disordered" evidence="10">
    <location>
        <begin position="1043"/>
        <end position="1093"/>
    </location>
</feature>
<feature type="compositionally biased region" description="Low complexity" evidence="10">
    <location>
        <begin position="428"/>
        <end position="459"/>
    </location>
</feature>
<accession>A0A9P4K9P0</accession>
<evidence type="ECO:0000256" key="10">
    <source>
        <dbReference type="SAM" id="MobiDB-lite"/>
    </source>
</evidence>
<feature type="region of interest" description="Disordered" evidence="10">
    <location>
        <begin position="1221"/>
        <end position="1258"/>
    </location>
</feature>
<feature type="compositionally biased region" description="Polar residues" evidence="10">
    <location>
        <begin position="726"/>
        <end position="742"/>
    </location>
</feature>
<dbReference type="GO" id="GO:0034398">
    <property type="term" value="P:telomere tethering at nuclear periphery"/>
    <property type="evidence" value="ECO:0007669"/>
    <property type="project" value="TreeGrafter"/>
</dbReference>
<feature type="compositionally biased region" description="Gly residues" evidence="10">
    <location>
        <begin position="329"/>
        <end position="341"/>
    </location>
</feature>
<organism evidence="12 13">
    <name type="scientific">Lojkania enalia</name>
    <dbReference type="NCBI Taxonomy" id="147567"/>
    <lineage>
        <taxon>Eukaryota</taxon>
        <taxon>Fungi</taxon>
        <taxon>Dikarya</taxon>
        <taxon>Ascomycota</taxon>
        <taxon>Pezizomycotina</taxon>
        <taxon>Dothideomycetes</taxon>
        <taxon>Pleosporomycetidae</taxon>
        <taxon>Pleosporales</taxon>
        <taxon>Pleosporales incertae sedis</taxon>
        <taxon>Lojkania</taxon>
    </lineage>
</organism>
<feature type="region of interest" description="Disordered" evidence="10">
    <location>
        <begin position="1871"/>
        <end position="1892"/>
    </location>
</feature>
<keyword evidence="4" id="KW-0068">Autocatalytic cleavage</keyword>
<feature type="compositionally biased region" description="Polar residues" evidence="10">
    <location>
        <begin position="1062"/>
        <end position="1088"/>
    </location>
</feature>
<feature type="compositionally biased region" description="Polar residues" evidence="10">
    <location>
        <begin position="537"/>
        <end position="559"/>
    </location>
</feature>
<dbReference type="Pfam" id="PF13634">
    <property type="entry name" value="Nucleoporin_FG"/>
    <property type="match status" value="2"/>
</dbReference>
<evidence type="ECO:0000256" key="1">
    <source>
        <dbReference type="ARBA" id="ARBA00004567"/>
    </source>
</evidence>
<feature type="compositionally biased region" description="Polar residues" evidence="10">
    <location>
        <begin position="642"/>
        <end position="658"/>
    </location>
</feature>
<feature type="region of interest" description="Disordered" evidence="10">
    <location>
        <begin position="1710"/>
        <end position="1730"/>
    </location>
</feature>
<feature type="region of interest" description="Disordered" evidence="10">
    <location>
        <begin position="303"/>
        <end position="612"/>
    </location>
</feature>
<evidence type="ECO:0000259" key="11">
    <source>
        <dbReference type="PROSITE" id="PS51434"/>
    </source>
</evidence>
<feature type="compositionally biased region" description="Low complexity" evidence="10">
    <location>
        <begin position="34"/>
        <end position="53"/>
    </location>
</feature>
<dbReference type="GO" id="GO:0008139">
    <property type="term" value="F:nuclear localization sequence binding"/>
    <property type="evidence" value="ECO:0007669"/>
    <property type="project" value="TreeGrafter"/>
</dbReference>
<dbReference type="GO" id="GO:0006405">
    <property type="term" value="P:RNA export from nucleus"/>
    <property type="evidence" value="ECO:0007669"/>
    <property type="project" value="TreeGrafter"/>
</dbReference>
<feature type="compositionally biased region" description="Gly residues" evidence="10">
    <location>
        <begin position="90"/>
        <end position="100"/>
    </location>
</feature>
<keyword evidence="8" id="KW-0906">Nuclear pore complex</keyword>
<feature type="region of interest" description="Disordered" evidence="10">
    <location>
        <begin position="1164"/>
        <end position="1206"/>
    </location>
</feature>
<feature type="compositionally biased region" description="Low complexity" evidence="10">
    <location>
        <begin position="388"/>
        <end position="399"/>
    </location>
</feature>
<protein>
    <recommendedName>
        <fullName evidence="11">Peptidase S59 domain-containing protein</fullName>
    </recommendedName>
</protein>
<feature type="compositionally biased region" description="Low complexity" evidence="10">
    <location>
        <begin position="597"/>
        <end position="612"/>
    </location>
</feature>
<sequence>MSFGGGGFGGFGSSNNQSTFGGFGSNTNANTGFGSNTNTTGSTMFGQSNNTFGGSTGFGGNNASSSPFGGGGFGSKPTTSFGSQPFGTNTSGGGLFGGGSTSSAPSFGGFGSTATNTSTGFGSGGTSGGLFGQNKTGFGGSSTGNTLFGGGSTSGFGSNTTSGFGGTNTGGFGSSTQAAPNNGTASTPFNAFTEKDSTGQQQYQTITFQQPYLHYSLEELRLVDYNQGRRYGNSNGQGGAFGQSTGFGGFGSTNTSTGFGSNTNTSGGIFANTGNTGSGFGQSNTSGFGSNTGGGLFGQNKPAGGLFSSTATSQPSSGGLFGSSTTNTGGFGSGTTGGTGFGSSTTGGLFGNQNQAKPAFGGFGSTTNASNTGPNLFGGSTTGGFGQSGSTSSGLFGQQNQSSSAPAFGSSQQTAGTSGGLFGGGSSTFGQNQQNQNQQNQNQNQQSGGLFSGFGQSNQNQQKPGGLFGGSTTGTGGGLFGSSNQNQPSGGLFGNTSNQNQTGGLFGNKPATTGGGLFGSNTGTSQTSTGGGLFGNLGTQNTQQTSGSSLFGGQQTQPKSGGLFGSSATTNTGGGLFGNLGQSTSNASNLGGPTLFSSQNQQQSQQSSLNNSLFGASGGSLLQTSMNTNPYGNDALFAGLATPTQSPGPLATPLSSSQKSRKSAILPQHKLNPSASTRLLTPQNRKIGGYGFTYSTYSTPNSASSASSPGYSSSLFSPGSLTRSLGKSLSTSNLRNSFTPETSILAPGAFSTTGRSFGGSMKKLSINRNINRVPLFDEPPSTTKRVSFAGPSNGAAVANGTNAAETNGITGGEIVLRDNSENVSPGEGSSRTSSTVNGDATAATPRRPEMEQVNGNDLTPVPELRALAPRTSSSSNVDSGMLPGDPVAGEYWSLPPLEDLKKMSRRELQEVPNFVVGRKKIGKIEFNFGRPVDLTGVDLDKLFGDIILLTHRHASVYGESCSVDKVPNGTGINVESRVILENSWPRRGKSLPVKDNGLLVKKHIERLKRVGGTNIERYIAETGEWIFTVPHFSSYGFNYDDFSDEDDEESSELSSIPDSPAQHPSVQIAGTPQRGSFASPTQSQSSPDDTFDFKKVKRKRVSVPGGFGDDAVYEEDVEEGMNAASESFLGERSVDSLDGQHDADFSKESEARLVVDQDMADPLSAPVQTTEPHTAKESEPFKDSIKPKSILKPQSSRPAFGTPSKGQLVFDDDWANLLQRTISPKKQDRQALRENQGNVLRRQNGTSAGPGQPPNGSIIMTRMDLMESLFGRTDRQDLTVMRTDHGIELPYPKRPKTSQDLDILNESEKQFHSCNKPHFSDTGVLVYANKGPINLEDGIFATVQAPIVGASKDIRFLKLPTFSDAVPSTLDAQRNQTMITTSSGVSAAQLIVDPPFDFADIAKSVDVSNARGIHEQQAWQLLSILFDETDQAPSDMTDALFQQHKERYRKDKLSEFWESLVYADTQQHAQRAGTAEEKAIAYLSGHNVADACLALLVGQDLRLATMLSQIGGDLMMRRDIVSQIEEWRRMDALSEMNDSVRALYELLAGNCAQAEGKIGDGRENKATSFNIAGRFRLDWRRAFGLRLWYGTLVDEPIELAVAQFADALRDNLEDVKPVPWFIEQGVDMGWSDPEKENREDILWGILKLYASSKLDIPANTEDILAPENVSGHPLDARLSFQLFQLFKSRQNDPDELDERKVGMPTVRASDGVRGSLLSSTTSQTENDEQAEDPLVELGDKLTLTYAASLHTAQHWTTAVFIYTHLSSSELREHYIRTLLAQFSNTYTVHEHDPTYQYLNTLQIPVEWMHAAAALLAKTEGDHIREVMHLVSAHCLEEAHEVLCRSVGPKAIISRDFDSLRELLGPFLEQTPPNTPDRNAIGTHSQSKKESEPVLGWSTGGQIYFDYIHLLDLTNRPADEGTRKELLYRLQKALEAVAGVRWNERGLNERVALMEIAGVVASFIAKSKPSERARVLKLPLTEDLWLRHSTELSVNYYRAIMASAK</sequence>
<evidence type="ECO:0000256" key="7">
    <source>
        <dbReference type="ARBA" id="ARBA00023010"/>
    </source>
</evidence>
<feature type="compositionally biased region" description="Low complexity" evidence="10">
    <location>
        <begin position="75"/>
        <end position="89"/>
    </location>
</feature>
<dbReference type="InterPro" id="IPR025574">
    <property type="entry name" value="Nucleoporin_FG_rpt"/>
</dbReference>
<evidence type="ECO:0000313" key="12">
    <source>
        <dbReference type="EMBL" id="KAF2264676.1"/>
    </source>
</evidence>
<evidence type="ECO:0000313" key="13">
    <source>
        <dbReference type="Proteomes" id="UP000800093"/>
    </source>
</evidence>
<feature type="compositionally biased region" description="Polar residues" evidence="10">
    <location>
        <begin position="821"/>
        <end position="838"/>
    </location>
</feature>
<evidence type="ECO:0000256" key="5">
    <source>
        <dbReference type="ARBA" id="ARBA00022816"/>
    </source>
</evidence>
<feature type="region of interest" description="Disordered" evidence="10">
    <location>
        <begin position="792"/>
        <end position="861"/>
    </location>
</feature>
<dbReference type="OrthoDB" id="3797628at2759"/>
<name>A0A9P4K9P0_9PLEO</name>
<dbReference type="GO" id="GO:0000973">
    <property type="term" value="P:post-transcriptional tethering of RNA polymerase II gene DNA at nuclear periphery"/>
    <property type="evidence" value="ECO:0007669"/>
    <property type="project" value="TreeGrafter"/>
</dbReference>
<feature type="compositionally biased region" description="Polar residues" evidence="10">
    <location>
        <begin position="177"/>
        <end position="190"/>
    </location>
</feature>
<dbReference type="GO" id="GO:0051028">
    <property type="term" value="P:mRNA transport"/>
    <property type="evidence" value="ECO:0007669"/>
    <property type="project" value="UniProtKB-KW"/>
</dbReference>
<feature type="compositionally biased region" description="Low complexity" evidence="10">
    <location>
        <begin position="519"/>
        <end position="528"/>
    </location>
</feature>
<dbReference type="GO" id="GO:0017056">
    <property type="term" value="F:structural constituent of nuclear pore"/>
    <property type="evidence" value="ECO:0007669"/>
    <property type="project" value="InterPro"/>
</dbReference>
<feature type="region of interest" description="Disordered" evidence="10">
    <location>
        <begin position="34"/>
        <end position="100"/>
    </location>
</feature>
<dbReference type="GO" id="GO:0003723">
    <property type="term" value="F:RNA binding"/>
    <property type="evidence" value="ECO:0007669"/>
    <property type="project" value="TreeGrafter"/>
</dbReference>
<dbReference type="FunFam" id="1.25.40.690:FF:000003">
    <property type="entry name" value="Nucleoporin SONB, putative"/>
    <property type="match status" value="1"/>
</dbReference>
<feature type="compositionally biased region" description="Gly residues" evidence="10">
    <location>
        <begin position="417"/>
        <end position="427"/>
    </location>
</feature>
<dbReference type="InterPro" id="IPR021967">
    <property type="entry name" value="Nup98_C"/>
</dbReference>
<feature type="compositionally biased region" description="Polar residues" evidence="10">
    <location>
        <begin position="484"/>
        <end position="503"/>
    </location>
</feature>
<dbReference type="Pfam" id="PF04096">
    <property type="entry name" value="Nucleoporin2"/>
    <property type="match status" value="1"/>
</dbReference>
<keyword evidence="6" id="KW-0653">Protein transport</keyword>
<reference evidence="13" key="1">
    <citation type="journal article" date="2020" name="Stud. Mycol.">
        <title>101 Dothideomycetes genomes: A test case for predicting lifestyles and emergence of pathogens.</title>
        <authorList>
            <person name="Haridas S."/>
            <person name="Albert R."/>
            <person name="Binder M."/>
            <person name="Bloem J."/>
            <person name="LaButti K."/>
            <person name="Salamov A."/>
            <person name="Andreopoulos B."/>
            <person name="Baker S."/>
            <person name="Barry K."/>
            <person name="Bills G."/>
            <person name="Bluhm B."/>
            <person name="Cannon C."/>
            <person name="Castanera R."/>
            <person name="Culley D."/>
            <person name="Daum C."/>
            <person name="Ezra D."/>
            <person name="Gonzalez J."/>
            <person name="Henrissat B."/>
            <person name="Kuo A."/>
            <person name="Liang C."/>
            <person name="Lipzen A."/>
            <person name="Lutzoni F."/>
            <person name="Magnuson J."/>
            <person name="Mondo S."/>
            <person name="Nolan M."/>
            <person name="Ohm R."/>
            <person name="Pangilinan J."/>
            <person name="Park H.-J."/>
            <person name="Ramirez L."/>
            <person name="Alfaro M."/>
            <person name="Sun H."/>
            <person name="Tritt A."/>
            <person name="Yoshinaga Y."/>
            <person name="Zwiers L.-H."/>
            <person name="Turgeon B."/>
            <person name="Goodwin S."/>
            <person name="Spatafora J."/>
            <person name="Crous P."/>
            <person name="Grigoriev I."/>
        </authorList>
    </citation>
    <scope>NUCLEOTIDE SEQUENCE [LARGE SCALE GENOMIC DNA]</scope>
    <source>
        <strain evidence="13">CBS 304.66</strain>
    </source>
</reference>
<gene>
    <name evidence="12" type="ORF">CC78DRAFT_616586</name>
</gene>
<evidence type="ECO:0000256" key="6">
    <source>
        <dbReference type="ARBA" id="ARBA00022927"/>
    </source>
</evidence>
<keyword evidence="9" id="KW-0539">Nucleus</keyword>
<dbReference type="PROSITE" id="PS51434">
    <property type="entry name" value="NUP_C"/>
    <property type="match status" value="1"/>
</dbReference>
<dbReference type="InterPro" id="IPR037665">
    <property type="entry name" value="Nucleoporin_S59-like"/>
</dbReference>
<dbReference type="Proteomes" id="UP000800093">
    <property type="component" value="Unassembled WGS sequence"/>
</dbReference>
<evidence type="ECO:0000256" key="2">
    <source>
        <dbReference type="ARBA" id="ARBA00008926"/>
    </source>
</evidence>
<dbReference type="Gene3D" id="1.10.10.2360">
    <property type="match status" value="1"/>
</dbReference>
<evidence type="ECO:0000256" key="3">
    <source>
        <dbReference type="ARBA" id="ARBA00022448"/>
    </source>
</evidence>
<dbReference type="Pfam" id="PF12110">
    <property type="entry name" value="Nup96"/>
    <property type="match status" value="1"/>
</dbReference>
<dbReference type="Gene3D" id="3.30.1610.10">
    <property type="entry name" value="Peptidase S59, nucleoporin"/>
    <property type="match status" value="1"/>
</dbReference>
<keyword evidence="7" id="KW-0811">Translocation</keyword>
<comment type="caution">
    <text evidence="12">The sequence shown here is derived from an EMBL/GenBank/DDBJ whole genome shotgun (WGS) entry which is preliminary data.</text>
</comment>
<comment type="similarity">
    <text evidence="2">Belongs to the nucleoporin GLFG family.</text>
</comment>
<evidence type="ECO:0000256" key="4">
    <source>
        <dbReference type="ARBA" id="ARBA00022813"/>
    </source>
</evidence>
<dbReference type="PANTHER" id="PTHR23198:SF6">
    <property type="entry name" value="NUCLEAR PORE COMPLEX PROTEIN NUP98-NUP96"/>
    <property type="match status" value="1"/>
</dbReference>
<proteinExistence type="inferred from homology"/>
<comment type="subcellular location">
    <subcellularLocation>
        <location evidence="1">Nucleus</location>
        <location evidence="1">Nuclear pore complex</location>
    </subcellularLocation>
</comment>
<feature type="compositionally biased region" description="Polar residues" evidence="10">
    <location>
        <begin position="1233"/>
        <end position="1249"/>
    </location>
</feature>